<name>A0AAU9AM12_LYSEN</name>
<dbReference type="EMBL" id="AP014940">
    <property type="protein sequence ID" value="BAV97638.1"/>
    <property type="molecule type" value="Genomic_DNA"/>
</dbReference>
<dbReference type="Pfam" id="PF00672">
    <property type="entry name" value="HAMP"/>
    <property type="match status" value="1"/>
</dbReference>
<dbReference type="GO" id="GO:0016020">
    <property type="term" value="C:membrane"/>
    <property type="evidence" value="ECO:0007669"/>
    <property type="project" value="InterPro"/>
</dbReference>
<dbReference type="AlphaFoldDB" id="A0AAU9AM12"/>
<reference evidence="3 4" key="1">
    <citation type="journal article" date="2017" name="DNA Res.">
        <title>Complete genome sequence and expression profile of the commercial lytic enzyme producer Lysobacter enzymogenes M497-1.</title>
        <authorList>
            <person name="Takami H."/>
            <person name="Toyoda A."/>
            <person name="Uchiyama I."/>
            <person name="Itoh T."/>
            <person name="Takaki Y."/>
            <person name="Arai W."/>
            <person name="Nishi S."/>
            <person name="Kawai M."/>
            <person name="Shinya K."/>
            <person name="Ikeda H."/>
        </authorList>
    </citation>
    <scope>NUCLEOTIDE SEQUENCE [LARGE SCALE GENOMIC DNA]</scope>
    <source>
        <strain evidence="3 4">M497-1</strain>
    </source>
</reference>
<dbReference type="InterPro" id="IPR003660">
    <property type="entry name" value="HAMP_dom"/>
</dbReference>
<dbReference type="GeneID" id="83064016"/>
<dbReference type="RefSeq" id="WP_096377744.1">
    <property type="nucleotide sequence ID" value="NZ_AP014940.1"/>
</dbReference>
<dbReference type="SUPFAM" id="SSF103190">
    <property type="entry name" value="Sensory domain-like"/>
    <property type="match status" value="1"/>
</dbReference>
<dbReference type="Gene3D" id="6.10.340.10">
    <property type="match status" value="1"/>
</dbReference>
<keyword evidence="1" id="KW-0812">Transmembrane</keyword>
<dbReference type="Proteomes" id="UP000218824">
    <property type="component" value="Chromosome"/>
</dbReference>
<dbReference type="Pfam" id="PF17201">
    <property type="entry name" value="Cache_3-Cache_2"/>
    <property type="match status" value="1"/>
</dbReference>
<dbReference type="SUPFAM" id="SSF158472">
    <property type="entry name" value="HAMP domain-like"/>
    <property type="match status" value="1"/>
</dbReference>
<organism evidence="3 4">
    <name type="scientific">Lysobacter enzymogenes</name>
    <dbReference type="NCBI Taxonomy" id="69"/>
    <lineage>
        <taxon>Bacteria</taxon>
        <taxon>Pseudomonadati</taxon>
        <taxon>Pseudomonadota</taxon>
        <taxon>Gammaproteobacteria</taxon>
        <taxon>Lysobacterales</taxon>
        <taxon>Lysobacteraceae</taxon>
        <taxon>Lysobacter</taxon>
    </lineage>
</organism>
<keyword evidence="1" id="KW-0472">Membrane</keyword>
<evidence type="ECO:0000313" key="4">
    <source>
        <dbReference type="Proteomes" id="UP000218824"/>
    </source>
</evidence>
<feature type="domain" description="HAMP" evidence="2">
    <location>
        <begin position="318"/>
        <end position="371"/>
    </location>
</feature>
<feature type="transmembrane region" description="Helical" evidence="1">
    <location>
        <begin position="295"/>
        <end position="317"/>
    </location>
</feature>
<dbReference type="SMART" id="SM00304">
    <property type="entry name" value="HAMP"/>
    <property type="match status" value="1"/>
</dbReference>
<sequence length="378" mass="41213">MFLHSLRVRLLLPVLALVLVSVVVLTVVLAMTQARHVRADANQFVERRTQALQGLFSVTRSVMLDRTHDAMRLLRSEGRRLGTASLGGRVTVGGRATNDLVLGGVSQANNFALVDGVTAIAQGTATLFARDGEDFVRVATNVRKDDGSRAIGTQLDPLGQVIGRMRKGENFYGVVDILGTPYVTGYEPIFADSDAQRAIGVWYVGYKTDLNALAEVVDGSQVLDSGFIAVFDSKDKLRFHSKTGATADPAEITRIAHENPGNWVISRQEVPGWGFSLVSAYPKSDVDKAIARQSLWIGGIGLLVCALILGLQWALIWSRVLKPIQHLTVVAEELSVGKWGHTIEETELKDEIGKLARAISRLSYSVRVAMERLAKLSR</sequence>
<dbReference type="CDD" id="cd06225">
    <property type="entry name" value="HAMP"/>
    <property type="match status" value="1"/>
</dbReference>
<evidence type="ECO:0000313" key="3">
    <source>
        <dbReference type="EMBL" id="BAV97638.1"/>
    </source>
</evidence>
<dbReference type="KEGG" id="lem:LEN_2151"/>
<dbReference type="InterPro" id="IPR033462">
    <property type="entry name" value="Cache_3-Cache_2"/>
</dbReference>
<accession>A0AAU9AM12</accession>
<keyword evidence="1" id="KW-1133">Transmembrane helix</keyword>
<evidence type="ECO:0000256" key="1">
    <source>
        <dbReference type="SAM" id="Phobius"/>
    </source>
</evidence>
<proteinExistence type="predicted"/>
<gene>
    <name evidence="3" type="ORF">LEN_2151</name>
</gene>
<protein>
    <submittedName>
        <fullName evidence="3">Methyl-accepting chemotaxis protein</fullName>
    </submittedName>
</protein>
<dbReference type="InterPro" id="IPR029151">
    <property type="entry name" value="Sensor-like_sf"/>
</dbReference>
<dbReference type="GO" id="GO:0007165">
    <property type="term" value="P:signal transduction"/>
    <property type="evidence" value="ECO:0007669"/>
    <property type="project" value="InterPro"/>
</dbReference>
<evidence type="ECO:0000259" key="2">
    <source>
        <dbReference type="PROSITE" id="PS50885"/>
    </source>
</evidence>
<dbReference type="PROSITE" id="PS50885">
    <property type="entry name" value="HAMP"/>
    <property type="match status" value="1"/>
</dbReference>